<protein>
    <recommendedName>
        <fullName evidence="3 9">Gluconokinase</fullName>
        <ecNumber evidence="3 9">2.7.1.12</ecNumber>
    </recommendedName>
</protein>
<dbReference type="CDD" id="cd02021">
    <property type="entry name" value="GntK"/>
    <property type="match status" value="1"/>
</dbReference>
<comment type="similarity">
    <text evidence="2 9">Belongs to the gluconokinase GntK/GntV family.</text>
</comment>
<organism evidence="10 11">
    <name type="scientific">Strongyloides venezuelensis</name>
    <name type="common">Threadworm</name>
    <dbReference type="NCBI Taxonomy" id="75913"/>
    <lineage>
        <taxon>Eukaryota</taxon>
        <taxon>Metazoa</taxon>
        <taxon>Ecdysozoa</taxon>
        <taxon>Nematoda</taxon>
        <taxon>Chromadorea</taxon>
        <taxon>Rhabditida</taxon>
        <taxon>Tylenchina</taxon>
        <taxon>Panagrolaimomorpha</taxon>
        <taxon>Strongyloidoidea</taxon>
        <taxon>Strongyloididae</taxon>
        <taxon>Strongyloides</taxon>
    </lineage>
</organism>
<comment type="pathway">
    <text evidence="1 9">Carbohydrate acid metabolism; D-gluconate degradation.</text>
</comment>
<keyword evidence="6 9" id="KW-0418">Kinase</keyword>
<evidence type="ECO:0000256" key="1">
    <source>
        <dbReference type="ARBA" id="ARBA00004875"/>
    </source>
</evidence>
<dbReference type="PANTHER" id="PTHR43442">
    <property type="entry name" value="GLUCONOKINASE-RELATED"/>
    <property type="match status" value="1"/>
</dbReference>
<keyword evidence="7 9" id="KW-0067">ATP-binding</keyword>
<keyword evidence="5 9" id="KW-0547">Nucleotide-binding</keyword>
<dbReference type="PANTHER" id="PTHR43442:SF3">
    <property type="entry name" value="GLUCONOKINASE-RELATED"/>
    <property type="match status" value="1"/>
</dbReference>
<reference evidence="11" key="2">
    <citation type="submission" date="2015-08" db="UniProtKB">
        <authorList>
            <consortium name="WormBaseParasite"/>
        </authorList>
    </citation>
    <scope>IDENTIFICATION</scope>
</reference>
<evidence type="ECO:0000256" key="2">
    <source>
        <dbReference type="ARBA" id="ARBA00008420"/>
    </source>
</evidence>
<accession>A0A0K0FNC0</accession>
<evidence type="ECO:0000256" key="9">
    <source>
        <dbReference type="RuleBase" id="RU363066"/>
    </source>
</evidence>
<evidence type="ECO:0000256" key="3">
    <source>
        <dbReference type="ARBA" id="ARBA00012054"/>
    </source>
</evidence>
<evidence type="ECO:0000313" key="10">
    <source>
        <dbReference type="Proteomes" id="UP000035680"/>
    </source>
</evidence>
<dbReference type="Pfam" id="PF01202">
    <property type="entry name" value="SKI"/>
    <property type="match status" value="1"/>
</dbReference>
<dbReference type="InterPro" id="IPR031322">
    <property type="entry name" value="Shikimate/glucono_kinase"/>
</dbReference>
<evidence type="ECO:0000313" key="11">
    <source>
        <dbReference type="WBParaSite" id="SVE_1050000.1"/>
    </source>
</evidence>
<dbReference type="SUPFAM" id="SSF52540">
    <property type="entry name" value="P-loop containing nucleoside triphosphate hydrolases"/>
    <property type="match status" value="1"/>
</dbReference>
<evidence type="ECO:0000256" key="7">
    <source>
        <dbReference type="ARBA" id="ARBA00022840"/>
    </source>
</evidence>
<dbReference type="NCBIfam" id="TIGR01313">
    <property type="entry name" value="therm_gnt_kin"/>
    <property type="match status" value="1"/>
</dbReference>
<proteinExistence type="inferred from homology"/>
<dbReference type="Gene3D" id="3.40.50.300">
    <property type="entry name" value="P-loop containing nucleotide triphosphate hydrolases"/>
    <property type="match status" value="1"/>
</dbReference>
<dbReference type="InterPro" id="IPR027417">
    <property type="entry name" value="P-loop_NTPase"/>
</dbReference>
<dbReference type="EC" id="2.7.1.12" evidence="3 9"/>
<dbReference type="GO" id="GO:0005524">
    <property type="term" value="F:ATP binding"/>
    <property type="evidence" value="ECO:0007669"/>
    <property type="project" value="UniProtKB-KW"/>
</dbReference>
<dbReference type="InterPro" id="IPR006001">
    <property type="entry name" value="Therm_gnt_kin"/>
</dbReference>
<dbReference type="UniPathway" id="UPA00792"/>
<sequence>MGISGSGKSTIGKCLSHQLNFLFVEGDDYHSSCNKEKMKLGVPLNDEDRLPWLKSINEKLQFEFFKNNQSIVLACSVLKKKYRDILKVGFSVSDFIFIYLDVEENEVKRRLEERKGHFFNPVLIKSQFDALEEPSEGEGKGVIKLSLNHSINVLMEKIISLLL</sequence>
<evidence type="ECO:0000256" key="6">
    <source>
        <dbReference type="ARBA" id="ARBA00022777"/>
    </source>
</evidence>
<dbReference type="AlphaFoldDB" id="A0A0K0FNC0"/>
<dbReference type="GO" id="GO:0005737">
    <property type="term" value="C:cytoplasm"/>
    <property type="evidence" value="ECO:0007669"/>
    <property type="project" value="TreeGrafter"/>
</dbReference>
<dbReference type="Proteomes" id="UP000035680">
    <property type="component" value="Unassembled WGS sequence"/>
</dbReference>
<keyword evidence="4 9" id="KW-0808">Transferase</keyword>
<comment type="catalytic activity">
    <reaction evidence="8 9">
        <text>D-gluconate + ATP = 6-phospho-D-gluconate + ADP + H(+)</text>
        <dbReference type="Rhea" id="RHEA:19433"/>
        <dbReference type="ChEBI" id="CHEBI:15378"/>
        <dbReference type="ChEBI" id="CHEBI:18391"/>
        <dbReference type="ChEBI" id="CHEBI:30616"/>
        <dbReference type="ChEBI" id="CHEBI:58759"/>
        <dbReference type="ChEBI" id="CHEBI:456216"/>
        <dbReference type="EC" id="2.7.1.12"/>
    </reaction>
</comment>
<evidence type="ECO:0000256" key="4">
    <source>
        <dbReference type="ARBA" id="ARBA00022679"/>
    </source>
</evidence>
<dbReference type="STRING" id="75913.A0A0K0FNC0"/>
<dbReference type="GO" id="GO:0046316">
    <property type="term" value="F:gluconokinase activity"/>
    <property type="evidence" value="ECO:0007669"/>
    <property type="project" value="UniProtKB-EC"/>
</dbReference>
<evidence type="ECO:0000256" key="5">
    <source>
        <dbReference type="ARBA" id="ARBA00022741"/>
    </source>
</evidence>
<name>A0A0K0FNC0_STRVS</name>
<keyword evidence="10" id="KW-1185">Reference proteome</keyword>
<reference evidence="10" key="1">
    <citation type="submission" date="2014-07" db="EMBL/GenBank/DDBJ databases">
        <authorList>
            <person name="Martin A.A"/>
            <person name="De Silva N."/>
        </authorList>
    </citation>
    <scope>NUCLEOTIDE SEQUENCE</scope>
</reference>
<evidence type="ECO:0000256" key="8">
    <source>
        <dbReference type="ARBA" id="ARBA00048090"/>
    </source>
</evidence>
<dbReference type="GO" id="GO:0005975">
    <property type="term" value="P:carbohydrate metabolic process"/>
    <property type="evidence" value="ECO:0007669"/>
    <property type="project" value="InterPro"/>
</dbReference>
<dbReference type="WBParaSite" id="SVE_1050000.1">
    <property type="protein sequence ID" value="SVE_1050000.1"/>
    <property type="gene ID" value="SVE_1050000"/>
</dbReference>